<evidence type="ECO:0000256" key="5">
    <source>
        <dbReference type="ARBA" id="ARBA00023136"/>
    </source>
</evidence>
<evidence type="ECO:0000256" key="4">
    <source>
        <dbReference type="ARBA" id="ARBA00022679"/>
    </source>
</evidence>
<evidence type="ECO:0000256" key="8">
    <source>
        <dbReference type="ARBA" id="ARBA00038120"/>
    </source>
</evidence>
<dbReference type="GO" id="GO:0016757">
    <property type="term" value="F:glycosyltransferase activity"/>
    <property type="evidence" value="ECO:0007669"/>
    <property type="project" value="UniProtKB-KW"/>
</dbReference>
<keyword evidence="4" id="KW-0808">Transferase</keyword>
<comment type="similarity">
    <text evidence="8">Belongs to the glycosyltransferase 2 family. CrtQ subfamily.</text>
</comment>
<evidence type="ECO:0000256" key="9">
    <source>
        <dbReference type="ARBA" id="ARBA00040345"/>
    </source>
</evidence>
<keyword evidence="3" id="KW-0328">Glycosyltransferase</keyword>
<dbReference type="Gene3D" id="3.90.550.10">
    <property type="entry name" value="Spore Coat Polysaccharide Biosynthesis Protein SpsA, Chain A"/>
    <property type="match status" value="1"/>
</dbReference>
<dbReference type="RefSeq" id="WP_203881914.1">
    <property type="nucleotide sequence ID" value="NZ_BAABHH010000006.1"/>
</dbReference>
<sequence length="278" mass="29366">MTPVASVVIPAHNEEAVLSRCLGLLLAGTEPGELDVVVVANGCTDGTARVARESGARVVETATPGKANALRLGDAECLTFPRVYLDADVELTAASVRALVAALARPGVLAGSPVPEWDVDGASRTARRVHRVHERLIGPRRALAGVGVYALTEAGHARVFPIPDVVADDELVNRSFAPDERVVVPEARSVVRPARTIRAHLRRRVRVRLGNRQLEAMGLPAHGGRLGLGSIVGLVTTRSVSPLDAATYLAVLLADRSMSRNATTGAPQIVWTTDSSSR</sequence>
<dbReference type="Proteomes" id="UP000630097">
    <property type="component" value="Unassembled WGS sequence"/>
</dbReference>
<evidence type="ECO:0000256" key="1">
    <source>
        <dbReference type="ARBA" id="ARBA00004236"/>
    </source>
</evidence>
<keyword evidence="2" id="KW-1003">Cell membrane</keyword>
<name>A0A8J3M3G5_9ACTN</name>
<feature type="domain" description="Glycosyltransferase 2-like" evidence="10">
    <location>
        <begin position="6"/>
        <end position="113"/>
    </location>
</feature>
<dbReference type="PANTHER" id="PTHR43646">
    <property type="entry name" value="GLYCOSYLTRANSFERASE"/>
    <property type="match status" value="1"/>
</dbReference>
<keyword evidence="12" id="KW-1185">Reference proteome</keyword>
<evidence type="ECO:0000259" key="10">
    <source>
        <dbReference type="Pfam" id="PF00535"/>
    </source>
</evidence>
<dbReference type="InterPro" id="IPR001173">
    <property type="entry name" value="Glyco_trans_2-like"/>
</dbReference>
<accession>A0A8J3M3G5</accession>
<dbReference type="PANTHER" id="PTHR43646:SF2">
    <property type="entry name" value="GLYCOSYLTRANSFERASE 2-LIKE DOMAIN-CONTAINING PROTEIN"/>
    <property type="match status" value="1"/>
</dbReference>
<keyword evidence="5" id="KW-0472">Membrane</keyword>
<evidence type="ECO:0000256" key="7">
    <source>
        <dbReference type="ARBA" id="ARBA00037904"/>
    </source>
</evidence>
<gene>
    <name evidence="11" type="ORF">Pka01_15720</name>
</gene>
<dbReference type="AlphaFoldDB" id="A0A8J3M3G5"/>
<evidence type="ECO:0000313" key="12">
    <source>
        <dbReference type="Proteomes" id="UP000630097"/>
    </source>
</evidence>
<dbReference type="SUPFAM" id="SSF53448">
    <property type="entry name" value="Nucleotide-diphospho-sugar transferases"/>
    <property type="match status" value="1"/>
</dbReference>
<evidence type="ECO:0000256" key="3">
    <source>
        <dbReference type="ARBA" id="ARBA00022676"/>
    </source>
</evidence>
<comment type="function">
    <text evidence="6">Catalyzes the glycosylation of 4,4'-diaponeurosporenoate, i.e. the esterification of glucose at the C1'' position with the carboxyl group of 4,4'-diaponeurosporenic acid, to form glycosyl-4,4'-diaponeurosporenoate. This is a step in the biosynthesis of staphyloxanthin, an orange pigment present in most staphylococci strains.</text>
</comment>
<evidence type="ECO:0000256" key="6">
    <source>
        <dbReference type="ARBA" id="ARBA00037281"/>
    </source>
</evidence>
<comment type="subcellular location">
    <subcellularLocation>
        <location evidence="1">Cell membrane</location>
    </subcellularLocation>
</comment>
<evidence type="ECO:0000313" key="11">
    <source>
        <dbReference type="EMBL" id="GIG78445.1"/>
    </source>
</evidence>
<protein>
    <recommendedName>
        <fullName evidence="9">4,4'-diaponeurosporenoate glycosyltransferase</fullName>
    </recommendedName>
</protein>
<comment type="pathway">
    <text evidence="7">Carotenoid biosynthesis; staphyloxanthin biosynthesis; staphyloxanthin from farnesyl diphosphate: step 4/5.</text>
</comment>
<dbReference type="EMBL" id="BONV01000004">
    <property type="protein sequence ID" value="GIG78445.1"/>
    <property type="molecule type" value="Genomic_DNA"/>
</dbReference>
<dbReference type="Pfam" id="PF00535">
    <property type="entry name" value="Glycos_transf_2"/>
    <property type="match status" value="1"/>
</dbReference>
<dbReference type="InterPro" id="IPR029044">
    <property type="entry name" value="Nucleotide-diphossugar_trans"/>
</dbReference>
<dbReference type="GO" id="GO:0005886">
    <property type="term" value="C:plasma membrane"/>
    <property type="evidence" value="ECO:0007669"/>
    <property type="project" value="UniProtKB-SubCell"/>
</dbReference>
<proteinExistence type="inferred from homology"/>
<reference evidence="11 12" key="1">
    <citation type="submission" date="2021-01" db="EMBL/GenBank/DDBJ databases">
        <title>Whole genome shotgun sequence of Planotetraspora kaengkrachanensis NBRC 104272.</title>
        <authorList>
            <person name="Komaki H."/>
            <person name="Tamura T."/>
        </authorList>
    </citation>
    <scope>NUCLEOTIDE SEQUENCE [LARGE SCALE GENOMIC DNA]</scope>
    <source>
        <strain evidence="11 12">NBRC 104272</strain>
    </source>
</reference>
<evidence type="ECO:0000256" key="2">
    <source>
        <dbReference type="ARBA" id="ARBA00022475"/>
    </source>
</evidence>
<organism evidence="11 12">
    <name type="scientific">Planotetraspora kaengkrachanensis</name>
    <dbReference type="NCBI Taxonomy" id="575193"/>
    <lineage>
        <taxon>Bacteria</taxon>
        <taxon>Bacillati</taxon>
        <taxon>Actinomycetota</taxon>
        <taxon>Actinomycetes</taxon>
        <taxon>Streptosporangiales</taxon>
        <taxon>Streptosporangiaceae</taxon>
        <taxon>Planotetraspora</taxon>
    </lineage>
</organism>
<comment type="caution">
    <text evidence="11">The sequence shown here is derived from an EMBL/GenBank/DDBJ whole genome shotgun (WGS) entry which is preliminary data.</text>
</comment>